<evidence type="ECO:0000313" key="3">
    <source>
        <dbReference type="EMBL" id="KGA18129.1"/>
    </source>
</evidence>
<reference evidence="3" key="1">
    <citation type="submission" date="2014-06" db="EMBL/GenBank/DDBJ databases">
        <title>Key roles for freshwater Actinobacteria revealed by deep metagenomic sequencing.</title>
        <authorList>
            <person name="Ghai R."/>
            <person name="Mizuno C.M."/>
            <person name="Picazo A."/>
            <person name="Camacho A."/>
            <person name="Rodriguez-Valera F."/>
        </authorList>
    </citation>
    <scope>NUCLEOTIDE SEQUENCE</scope>
</reference>
<organism evidence="3">
    <name type="scientific">freshwater metagenome</name>
    <dbReference type="NCBI Taxonomy" id="449393"/>
    <lineage>
        <taxon>unclassified sequences</taxon>
        <taxon>metagenomes</taxon>
        <taxon>ecological metagenomes</taxon>
    </lineage>
</organism>
<dbReference type="Gene3D" id="1.20.120.1220">
    <property type="match status" value="1"/>
</dbReference>
<protein>
    <recommendedName>
        <fullName evidence="2">Prepilin type IV endopeptidase peptidase domain-containing protein</fullName>
    </recommendedName>
</protein>
<evidence type="ECO:0000259" key="2">
    <source>
        <dbReference type="Pfam" id="PF01478"/>
    </source>
</evidence>
<dbReference type="Pfam" id="PF01478">
    <property type="entry name" value="Peptidase_A24"/>
    <property type="match status" value="1"/>
</dbReference>
<keyword evidence="1" id="KW-1133">Transmembrane helix</keyword>
<proteinExistence type="predicted"/>
<evidence type="ECO:0000256" key="1">
    <source>
        <dbReference type="SAM" id="Phobius"/>
    </source>
</evidence>
<feature type="domain" description="Prepilin type IV endopeptidase peptidase" evidence="2">
    <location>
        <begin position="9"/>
        <end position="110"/>
    </location>
</feature>
<sequence length="140" mass="16143">MLRLVELLSFLLGAIIISLSDLRYRIIRNRDLVLLLLIGLALNLSQDLHLNFSYLIYVTLITLALFLLFRGKIGAGDLKLFWVLSFWVPSFTKWLEGLSFSWILGGLFAILYLAFKDRSRQRNMSIPFAPFIFLGFLPTI</sequence>
<dbReference type="EMBL" id="JNSL01000048">
    <property type="protein sequence ID" value="KGA18129.1"/>
    <property type="molecule type" value="Genomic_DNA"/>
</dbReference>
<comment type="caution">
    <text evidence="3">The sequence shown here is derived from an EMBL/GenBank/DDBJ whole genome shotgun (WGS) entry which is preliminary data.</text>
</comment>
<dbReference type="GO" id="GO:0016020">
    <property type="term" value="C:membrane"/>
    <property type="evidence" value="ECO:0007669"/>
    <property type="project" value="InterPro"/>
</dbReference>
<keyword evidence="1" id="KW-0472">Membrane</keyword>
<feature type="transmembrane region" description="Helical" evidence="1">
    <location>
        <begin position="98"/>
        <end position="115"/>
    </location>
</feature>
<feature type="transmembrane region" description="Helical" evidence="1">
    <location>
        <begin position="6"/>
        <end position="24"/>
    </location>
</feature>
<gene>
    <name evidence="3" type="ORF">GM51_8925</name>
</gene>
<dbReference type="InterPro" id="IPR000045">
    <property type="entry name" value="Prepilin_IV_endopep_pep"/>
</dbReference>
<feature type="transmembrane region" description="Helical" evidence="1">
    <location>
        <begin position="52"/>
        <end position="69"/>
    </location>
</feature>
<keyword evidence="1" id="KW-0812">Transmembrane</keyword>
<dbReference type="GO" id="GO:0004190">
    <property type="term" value="F:aspartic-type endopeptidase activity"/>
    <property type="evidence" value="ECO:0007669"/>
    <property type="project" value="InterPro"/>
</dbReference>
<accession>A0A094Q7P8</accession>
<dbReference type="AlphaFoldDB" id="A0A094Q7P8"/>
<name>A0A094Q7P8_9ZZZZ</name>